<evidence type="ECO:0000313" key="6">
    <source>
        <dbReference type="EMBL" id="QPK79053.1"/>
    </source>
</evidence>
<protein>
    <recommendedName>
        <fullName evidence="2">RNA pseudouridylate synthase</fullName>
    </recommendedName>
    <alternativeName>
        <fullName evidence="3">RNA-uridine isomerase</fullName>
    </alternativeName>
</protein>
<dbReference type="GO" id="GO:0140098">
    <property type="term" value="F:catalytic activity, acting on RNA"/>
    <property type="evidence" value="ECO:0007669"/>
    <property type="project" value="UniProtKB-ARBA"/>
</dbReference>
<dbReference type="InterPro" id="IPR020103">
    <property type="entry name" value="PsdUridine_synth_cat_dom_sf"/>
</dbReference>
<dbReference type="AlphaFoldDB" id="A0A7T0KG14"/>
<keyword evidence="7" id="KW-1185">Reference proteome</keyword>
<dbReference type="GO" id="GO:0009982">
    <property type="term" value="F:pseudouridine synthase activity"/>
    <property type="evidence" value="ECO:0007669"/>
    <property type="project" value="InterPro"/>
</dbReference>
<feature type="region of interest" description="Disordered" evidence="4">
    <location>
        <begin position="1"/>
        <end position="20"/>
    </location>
</feature>
<evidence type="ECO:0000256" key="2">
    <source>
        <dbReference type="ARBA" id="ARBA00031870"/>
    </source>
</evidence>
<evidence type="ECO:0000256" key="4">
    <source>
        <dbReference type="SAM" id="MobiDB-lite"/>
    </source>
</evidence>
<evidence type="ECO:0000259" key="5">
    <source>
        <dbReference type="Pfam" id="PF00849"/>
    </source>
</evidence>
<evidence type="ECO:0000256" key="3">
    <source>
        <dbReference type="ARBA" id="ARBA00033164"/>
    </source>
</evidence>
<dbReference type="Gene3D" id="3.30.2350.10">
    <property type="entry name" value="Pseudouridine synthase"/>
    <property type="match status" value="1"/>
</dbReference>
<reference evidence="6 7" key="1">
    <citation type="submission" date="2020-11" db="EMBL/GenBank/DDBJ databases">
        <title>Corynebacterium sp. ZJ-599.</title>
        <authorList>
            <person name="Zhou J."/>
        </authorList>
    </citation>
    <scope>NUCLEOTIDE SEQUENCE [LARGE SCALE GENOMIC DNA]</scope>
    <source>
        <strain evidence="6 7">ZJ-599</strain>
    </source>
</reference>
<dbReference type="Pfam" id="PF00849">
    <property type="entry name" value="PseudoU_synth_2"/>
    <property type="match status" value="1"/>
</dbReference>
<dbReference type="InterPro" id="IPR006145">
    <property type="entry name" value="PsdUridine_synth_RsuA/RluA"/>
</dbReference>
<dbReference type="EMBL" id="CP064954">
    <property type="protein sequence ID" value="QPK79053.1"/>
    <property type="molecule type" value="Genomic_DNA"/>
</dbReference>
<dbReference type="KEGG" id="cliz:G7Y31_11245"/>
<dbReference type="GO" id="GO:0000455">
    <property type="term" value="P:enzyme-directed rRNA pseudouridine synthesis"/>
    <property type="evidence" value="ECO:0007669"/>
    <property type="project" value="TreeGrafter"/>
</dbReference>
<dbReference type="PANTHER" id="PTHR21600:SF84">
    <property type="entry name" value="PSEUDOURIDINE SYNTHASE RSUA_RLUA-LIKE DOMAIN-CONTAINING PROTEIN"/>
    <property type="match status" value="1"/>
</dbReference>
<dbReference type="PROSITE" id="PS01129">
    <property type="entry name" value="PSI_RLU"/>
    <property type="match status" value="1"/>
</dbReference>
<comment type="catalytic activity">
    <reaction evidence="1">
        <text>a uridine in RNA = a pseudouridine in RNA</text>
        <dbReference type="Rhea" id="RHEA:48348"/>
        <dbReference type="Rhea" id="RHEA-COMP:12068"/>
        <dbReference type="Rhea" id="RHEA-COMP:12069"/>
        <dbReference type="ChEBI" id="CHEBI:65314"/>
        <dbReference type="ChEBI" id="CHEBI:65315"/>
    </reaction>
</comment>
<evidence type="ECO:0000256" key="1">
    <source>
        <dbReference type="ARBA" id="ARBA00000073"/>
    </source>
</evidence>
<name>A0A7T0KG14_9CORY</name>
<organism evidence="6 7">
    <name type="scientific">Corynebacterium lizhenjunii</name>
    <dbReference type="NCBI Taxonomy" id="2709394"/>
    <lineage>
        <taxon>Bacteria</taxon>
        <taxon>Bacillati</taxon>
        <taxon>Actinomycetota</taxon>
        <taxon>Actinomycetes</taxon>
        <taxon>Mycobacteriales</taxon>
        <taxon>Corynebacteriaceae</taxon>
        <taxon>Corynebacterium</taxon>
    </lineage>
</organism>
<dbReference type="Proteomes" id="UP000594681">
    <property type="component" value="Chromosome"/>
</dbReference>
<dbReference type="PANTHER" id="PTHR21600">
    <property type="entry name" value="MITOCHONDRIAL RNA PSEUDOURIDINE SYNTHASE"/>
    <property type="match status" value="1"/>
</dbReference>
<accession>A0A7T0KG14</accession>
<proteinExistence type="predicted"/>
<gene>
    <name evidence="6" type="ORF">G7Y31_11245</name>
</gene>
<evidence type="ECO:0000313" key="7">
    <source>
        <dbReference type="Proteomes" id="UP000594681"/>
    </source>
</evidence>
<dbReference type="InterPro" id="IPR050188">
    <property type="entry name" value="RluA_PseudoU_synthase"/>
</dbReference>
<dbReference type="GO" id="GO:0003723">
    <property type="term" value="F:RNA binding"/>
    <property type="evidence" value="ECO:0007669"/>
    <property type="project" value="InterPro"/>
</dbReference>
<dbReference type="SUPFAM" id="SSF55120">
    <property type="entry name" value="Pseudouridine synthase"/>
    <property type="match status" value="1"/>
</dbReference>
<sequence>MRKRIVQRGKGYSPLPIKDGLNPTRARVPADFGPAPTAWDFVWHLISTQRHRHPDDGPAALQDRFASGSIVLADATPLSPHSILTPGTDVYFYRTPAPEEPVPYDIPVLYEDEDILVADKPPFMATMPRASHIVETATVRLRRATGIDELSPVHRLDRLTSGVLLFTKHRAVRGAYQTLFSQRRVHKTYQAIAAYGPFDTPLQWESRIEKSPGEIQGRLVDGPINAITTLGSVTPLSASEQNTFEAIHGPQPPLARYVLHPATGKTHQLRLHMWCAGVPILGDPVYPTILPAEDEDMTIPMHLLAKRIEFADPLSGQPRAFVSNGDWSQP</sequence>
<dbReference type="InterPro" id="IPR006224">
    <property type="entry name" value="PsdUridine_synth_RluA-like_CS"/>
</dbReference>
<feature type="domain" description="Pseudouridine synthase RsuA/RluA-like" evidence="5">
    <location>
        <begin position="114"/>
        <end position="273"/>
    </location>
</feature>